<comment type="similarity">
    <text evidence="1 4">Belongs to the universal ribosomal protein uS9 family.</text>
</comment>
<evidence type="ECO:0000256" key="6">
    <source>
        <dbReference type="SAM" id="MobiDB-lite"/>
    </source>
</evidence>
<proteinExistence type="inferred from homology"/>
<dbReference type="Proteomes" id="UP000179448">
    <property type="component" value="Unassembled WGS sequence"/>
</dbReference>
<dbReference type="GO" id="GO:0003723">
    <property type="term" value="F:RNA binding"/>
    <property type="evidence" value="ECO:0007669"/>
    <property type="project" value="TreeGrafter"/>
</dbReference>
<evidence type="ECO:0000313" key="7">
    <source>
        <dbReference type="EMBL" id="OGI83554.1"/>
    </source>
</evidence>
<dbReference type="Gene3D" id="3.30.230.10">
    <property type="match status" value="1"/>
</dbReference>
<gene>
    <name evidence="7" type="ORF">A2997_00380</name>
</gene>
<dbReference type="GO" id="GO:0005737">
    <property type="term" value="C:cytoplasm"/>
    <property type="evidence" value="ECO:0007669"/>
    <property type="project" value="UniProtKB-ARBA"/>
</dbReference>
<feature type="region of interest" description="Disordered" evidence="6">
    <location>
        <begin position="97"/>
        <end position="125"/>
    </location>
</feature>
<dbReference type="InterPro" id="IPR000754">
    <property type="entry name" value="Ribosomal_uS9"/>
</dbReference>
<dbReference type="InterPro" id="IPR020568">
    <property type="entry name" value="Ribosomal_Su5_D2-typ_SF"/>
</dbReference>
<dbReference type="EMBL" id="MFUQ01000015">
    <property type="protein sequence ID" value="OGI83554.1"/>
    <property type="molecule type" value="Genomic_DNA"/>
</dbReference>
<sequence>MAAIGRRKTSTAHIRLFSGGKHTVITVNGKSLEEYFKTPELQKTVRQPFQKIKYPDAFEISAIVHGGGISGQAQAVRHSIARALIEYDSATRPQLKKFGYLKRDPRSKERKKPGLKKARKSSQWS</sequence>
<comment type="caution">
    <text evidence="7">The sequence shown here is derived from an EMBL/GenBank/DDBJ whole genome shotgun (WGS) entry which is preliminary data.</text>
</comment>
<keyword evidence="2 4" id="KW-0689">Ribosomal protein</keyword>
<keyword evidence="3 4" id="KW-0687">Ribonucleoprotein</keyword>
<dbReference type="SUPFAM" id="SSF54211">
    <property type="entry name" value="Ribosomal protein S5 domain 2-like"/>
    <property type="match status" value="1"/>
</dbReference>
<evidence type="ECO:0000256" key="3">
    <source>
        <dbReference type="ARBA" id="ARBA00023274"/>
    </source>
</evidence>
<dbReference type="InterPro" id="IPR014721">
    <property type="entry name" value="Ribsml_uS5_D2-typ_fold_subgr"/>
</dbReference>
<evidence type="ECO:0000256" key="5">
    <source>
        <dbReference type="RuleBase" id="RU003816"/>
    </source>
</evidence>
<evidence type="ECO:0000313" key="8">
    <source>
        <dbReference type="Proteomes" id="UP000179448"/>
    </source>
</evidence>
<protein>
    <recommendedName>
        <fullName evidence="5">30S ribosomal protein S9</fullName>
    </recommendedName>
</protein>
<feature type="non-terminal residue" evidence="7">
    <location>
        <position position="125"/>
    </location>
</feature>
<dbReference type="PANTHER" id="PTHR21569">
    <property type="entry name" value="RIBOSOMAL PROTEIN S9"/>
    <property type="match status" value="1"/>
</dbReference>
<dbReference type="NCBIfam" id="NF001099">
    <property type="entry name" value="PRK00132.1"/>
    <property type="match status" value="1"/>
</dbReference>
<dbReference type="Pfam" id="PF00380">
    <property type="entry name" value="Ribosomal_S9"/>
    <property type="match status" value="1"/>
</dbReference>
<dbReference type="AlphaFoldDB" id="A0A1F6WNZ5"/>
<evidence type="ECO:0000256" key="2">
    <source>
        <dbReference type="ARBA" id="ARBA00022980"/>
    </source>
</evidence>
<name>A0A1F6WNZ5_9BACT</name>
<evidence type="ECO:0000256" key="1">
    <source>
        <dbReference type="ARBA" id="ARBA00005251"/>
    </source>
</evidence>
<accession>A0A1F6WNZ5</accession>
<reference evidence="7 8" key="1">
    <citation type="journal article" date="2016" name="Nat. Commun.">
        <title>Thousands of microbial genomes shed light on interconnected biogeochemical processes in an aquifer system.</title>
        <authorList>
            <person name="Anantharaman K."/>
            <person name="Brown C.T."/>
            <person name="Hug L.A."/>
            <person name="Sharon I."/>
            <person name="Castelle C.J."/>
            <person name="Probst A.J."/>
            <person name="Thomas B.C."/>
            <person name="Singh A."/>
            <person name="Wilkins M.J."/>
            <person name="Karaoz U."/>
            <person name="Brodie E.L."/>
            <person name="Williams K.H."/>
            <person name="Hubbard S.S."/>
            <person name="Banfield J.F."/>
        </authorList>
    </citation>
    <scope>NUCLEOTIDE SEQUENCE [LARGE SCALE GENOMIC DNA]</scope>
</reference>
<dbReference type="GO" id="GO:0015935">
    <property type="term" value="C:small ribosomal subunit"/>
    <property type="evidence" value="ECO:0007669"/>
    <property type="project" value="TreeGrafter"/>
</dbReference>
<dbReference type="STRING" id="1801766.A2997_00380"/>
<dbReference type="PANTHER" id="PTHR21569:SF1">
    <property type="entry name" value="SMALL RIBOSOMAL SUBUNIT PROTEIN US9M"/>
    <property type="match status" value="1"/>
</dbReference>
<feature type="compositionally biased region" description="Basic residues" evidence="6">
    <location>
        <begin position="108"/>
        <end position="125"/>
    </location>
</feature>
<dbReference type="GO" id="GO:0003735">
    <property type="term" value="F:structural constituent of ribosome"/>
    <property type="evidence" value="ECO:0007669"/>
    <property type="project" value="InterPro"/>
</dbReference>
<dbReference type="InterPro" id="IPR023035">
    <property type="entry name" value="Ribosomal_uS9_bac/plastid"/>
</dbReference>
<dbReference type="InterPro" id="IPR020574">
    <property type="entry name" value="Ribosomal_uS9_CS"/>
</dbReference>
<organism evidence="7 8">
    <name type="scientific">Candidatus Nomurabacteria bacterium RIFCSPLOWO2_01_FULL_36_10b</name>
    <dbReference type="NCBI Taxonomy" id="1801766"/>
    <lineage>
        <taxon>Bacteria</taxon>
        <taxon>Candidatus Nomuraibacteriota</taxon>
    </lineage>
</organism>
<dbReference type="FunFam" id="3.30.230.10:FF:000001">
    <property type="entry name" value="30S ribosomal protein S9"/>
    <property type="match status" value="1"/>
</dbReference>
<evidence type="ECO:0000256" key="4">
    <source>
        <dbReference type="RuleBase" id="RU003815"/>
    </source>
</evidence>
<dbReference type="GO" id="GO:0006412">
    <property type="term" value="P:translation"/>
    <property type="evidence" value="ECO:0007669"/>
    <property type="project" value="InterPro"/>
</dbReference>
<dbReference type="PROSITE" id="PS00360">
    <property type="entry name" value="RIBOSOMAL_S9"/>
    <property type="match status" value="1"/>
</dbReference>